<proteinExistence type="predicted"/>
<keyword evidence="3" id="KW-1185">Reference proteome</keyword>
<organism evidence="2 3">
    <name type="scientific">Eumeta variegata</name>
    <name type="common">Bagworm moth</name>
    <name type="synonym">Eumeta japonica</name>
    <dbReference type="NCBI Taxonomy" id="151549"/>
    <lineage>
        <taxon>Eukaryota</taxon>
        <taxon>Metazoa</taxon>
        <taxon>Ecdysozoa</taxon>
        <taxon>Arthropoda</taxon>
        <taxon>Hexapoda</taxon>
        <taxon>Insecta</taxon>
        <taxon>Pterygota</taxon>
        <taxon>Neoptera</taxon>
        <taxon>Endopterygota</taxon>
        <taxon>Lepidoptera</taxon>
        <taxon>Glossata</taxon>
        <taxon>Ditrysia</taxon>
        <taxon>Tineoidea</taxon>
        <taxon>Psychidae</taxon>
        <taxon>Oiketicinae</taxon>
        <taxon>Eumeta</taxon>
    </lineage>
</organism>
<dbReference type="AlphaFoldDB" id="A0A4C1XL49"/>
<reference evidence="2 3" key="1">
    <citation type="journal article" date="2019" name="Commun. Biol.">
        <title>The bagworm genome reveals a unique fibroin gene that provides high tensile strength.</title>
        <authorList>
            <person name="Kono N."/>
            <person name="Nakamura H."/>
            <person name="Ohtoshi R."/>
            <person name="Tomita M."/>
            <person name="Numata K."/>
            <person name="Arakawa K."/>
        </authorList>
    </citation>
    <scope>NUCLEOTIDE SEQUENCE [LARGE SCALE GENOMIC DNA]</scope>
</reference>
<evidence type="ECO:0000313" key="2">
    <source>
        <dbReference type="EMBL" id="GBP63830.1"/>
    </source>
</evidence>
<comment type="caution">
    <text evidence="2">The sequence shown here is derived from an EMBL/GenBank/DDBJ whole genome shotgun (WGS) entry which is preliminary data.</text>
</comment>
<dbReference type="EMBL" id="BGZK01000881">
    <property type="protein sequence ID" value="GBP63830.1"/>
    <property type="molecule type" value="Genomic_DNA"/>
</dbReference>
<dbReference type="OrthoDB" id="7382669at2759"/>
<sequence>MTCRGTHSEIRAVSAVIVLGVLLDEHLSFAQHMRSVGKRAARSFSKVSRVSAASVYRTVSTVALPVLAGMLPAYYEVTIAGRIDNARDGLVRSEVGALRRRIREEMVDV</sequence>
<evidence type="ECO:0000313" key="3">
    <source>
        <dbReference type="Proteomes" id="UP000299102"/>
    </source>
</evidence>
<gene>
    <name evidence="2" type="ORF">EVAR_48088_1</name>
</gene>
<dbReference type="Proteomes" id="UP000299102">
    <property type="component" value="Unassembled WGS sequence"/>
</dbReference>
<feature type="signal peptide" evidence="1">
    <location>
        <begin position="1"/>
        <end position="30"/>
    </location>
</feature>
<accession>A0A4C1XL49</accession>
<keyword evidence="1" id="KW-0732">Signal</keyword>
<feature type="chain" id="PRO_5020029212" evidence="1">
    <location>
        <begin position="31"/>
        <end position="109"/>
    </location>
</feature>
<evidence type="ECO:0000256" key="1">
    <source>
        <dbReference type="SAM" id="SignalP"/>
    </source>
</evidence>
<name>A0A4C1XL49_EUMVA</name>
<protein>
    <submittedName>
        <fullName evidence="2">Uncharacterized protein</fullName>
    </submittedName>
</protein>